<dbReference type="EMBL" id="BAVR01000038">
    <property type="protein sequence ID" value="GAE89468.1"/>
    <property type="molecule type" value="Genomic_DNA"/>
</dbReference>
<comment type="caution">
    <text evidence="9">The sequence shown here is derived from an EMBL/GenBank/DDBJ whole genome shotgun (WGS) entry which is preliminary data.</text>
</comment>
<evidence type="ECO:0000313" key="9">
    <source>
        <dbReference type="EMBL" id="GAE89468.1"/>
    </source>
</evidence>
<evidence type="ECO:0000256" key="7">
    <source>
        <dbReference type="SAM" id="Phobius"/>
    </source>
</evidence>
<dbReference type="GO" id="GO:0005886">
    <property type="term" value="C:plasma membrane"/>
    <property type="evidence" value="ECO:0007669"/>
    <property type="project" value="UniProtKB-SubCell"/>
</dbReference>
<dbReference type="Gene3D" id="1.10.1760.20">
    <property type="match status" value="1"/>
</dbReference>
<evidence type="ECO:0000256" key="4">
    <source>
        <dbReference type="ARBA" id="ARBA00022692"/>
    </source>
</evidence>
<organism evidence="9 10">
    <name type="scientific">Acetivibrio straminisolvens JCM 21531</name>
    <dbReference type="NCBI Taxonomy" id="1294263"/>
    <lineage>
        <taxon>Bacteria</taxon>
        <taxon>Bacillati</taxon>
        <taxon>Bacillota</taxon>
        <taxon>Clostridia</taxon>
        <taxon>Eubacteriales</taxon>
        <taxon>Oscillospiraceae</taxon>
        <taxon>Acetivibrio</taxon>
    </lineage>
</organism>
<keyword evidence="10" id="KW-1185">Reference proteome</keyword>
<reference evidence="9" key="1">
    <citation type="journal article" date="2014" name="Genome Announc.">
        <title>Draft Genome Sequence of Clostridium straminisolvens Strain JCM 21531T, Isolated from a Cellulose-Degrading Bacterial Community.</title>
        <authorList>
            <person name="Yuki M."/>
            <person name="Oshima K."/>
            <person name="Suda W."/>
            <person name="Sakamoto M."/>
            <person name="Kitamura K."/>
            <person name="Iida T."/>
            <person name="Hattori M."/>
            <person name="Ohkuma M."/>
        </authorList>
    </citation>
    <scope>NUCLEOTIDE SEQUENCE [LARGE SCALE GENOMIC DNA]</scope>
    <source>
        <strain evidence="9">JCM 21531</strain>
    </source>
</reference>
<dbReference type="AlphaFoldDB" id="W4V9I9"/>
<keyword evidence="3" id="KW-1003">Cell membrane</keyword>
<protein>
    <submittedName>
        <fullName evidence="9">Substrate-specific component NikM of nickel ECF transporter</fullName>
    </submittedName>
</protein>
<dbReference type="PANTHER" id="PTHR34229:SF1">
    <property type="entry name" value="METAL TRANSPORT PROTEIN HI_1621-RELATED"/>
    <property type="match status" value="1"/>
</dbReference>
<keyword evidence="2" id="KW-0813">Transport</keyword>
<gene>
    <name evidence="9" type="ORF">JCM21531_2999</name>
</gene>
<accession>W4V9I9</accession>
<dbReference type="Pfam" id="PF01891">
    <property type="entry name" value="CbiM"/>
    <property type="match status" value="1"/>
</dbReference>
<evidence type="ECO:0000256" key="5">
    <source>
        <dbReference type="ARBA" id="ARBA00022989"/>
    </source>
</evidence>
<dbReference type="GO" id="GO:0000041">
    <property type="term" value="P:transition metal ion transport"/>
    <property type="evidence" value="ECO:0007669"/>
    <property type="project" value="InterPro"/>
</dbReference>
<comment type="subcellular location">
    <subcellularLocation>
        <location evidence="1">Cell membrane</location>
        <topology evidence="1">Multi-pass membrane protein</topology>
    </subcellularLocation>
</comment>
<feature type="transmembrane region" description="Helical" evidence="7">
    <location>
        <begin position="83"/>
        <end position="102"/>
    </location>
</feature>
<feature type="domain" description="PDGLE" evidence="8">
    <location>
        <begin position="81"/>
        <end position="197"/>
    </location>
</feature>
<evidence type="ECO:0000256" key="2">
    <source>
        <dbReference type="ARBA" id="ARBA00022448"/>
    </source>
</evidence>
<keyword evidence="4 7" id="KW-0812">Transmembrane</keyword>
<evidence type="ECO:0000259" key="8">
    <source>
        <dbReference type="Pfam" id="PF13190"/>
    </source>
</evidence>
<evidence type="ECO:0000256" key="3">
    <source>
        <dbReference type="ARBA" id="ARBA00022475"/>
    </source>
</evidence>
<evidence type="ECO:0000256" key="6">
    <source>
        <dbReference type="ARBA" id="ARBA00023136"/>
    </source>
</evidence>
<proteinExistence type="predicted"/>
<keyword evidence="5 7" id="KW-1133">Transmembrane helix</keyword>
<dbReference type="STRING" id="1294263.JCM21531_2999"/>
<sequence>MISAVIGLQMGSFSVVIETLLSGKTQLPFGSFILLMQPIHLAIGVIEGLVTAAVVTFIWKARPELVERAADGGVPRGISMKKVLTVLSIAAIIVGGALSWFASADPDGLEWSVEKTAGTAELQADGKIYDTLSEIQQKTAFLPDYDFKSGESENTQEIDNEEAEGVWPNVNLGTSISGIVGGALTLAFTVFIGFAINMVKRGRKKATA</sequence>
<dbReference type="PANTHER" id="PTHR34229">
    <property type="entry name" value="METAL TRANSPORT PROTEIN HI_1621-RELATED"/>
    <property type="match status" value="1"/>
</dbReference>
<evidence type="ECO:0000313" key="10">
    <source>
        <dbReference type="Proteomes" id="UP000019109"/>
    </source>
</evidence>
<dbReference type="InterPro" id="IPR025937">
    <property type="entry name" value="PDGLE_dom"/>
</dbReference>
<dbReference type="InterPro" id="IPR002751">
    <property type="entry name" value="CbiM/NikMN"/>
</dbReference>
<feature type="transmembrane region" description="Helical" evidence="7">
    <location>
        <begin position="39"/>
        <end position="59"/>
    </location>
</feature>
<dbReference type="Pfam" id="PF13190">
    <property type="entry name" value="PDGLE"/>
    <property type="match status" value="1"/>
</dbReference>
<keyword evidence="6 7" id="KW-0472">Membrane</keyword>
<dbReference type="Proteomes" id="UP000019109">
    <property type="component" value="Unassembled WGS sequence"/>
</dbReference>
<feature type="transmembrane region" description="Helical" evidence="7">
    <location>
        <begin position="176"/>
        <end position="196"/>
    </location>
</feature>
<evidence type="ECO:0000256" key="1">
    <source>
        <dbReference type="ARBA" id="ARBA00004651"/>
    </source>
</evidence>
<name>W4V9I9_9FIRM</name>